<dbReference type="EMBL" id="SWJQ01000298">
    <property type="protein sequence ID" value="TRZ16714.1"/>
    <property type="molecule type" value="Genomic_DNA"/>
</dbReference>
<evidence type="ECO:0000313" key="1">
    <source>
        <dbReference type="EMBL" id="TRZ16714.1"/>
    </source>
</evidence>
<gene>
    <name evidence="1" type="ORF">HGM15179_010363</name>
</gene>
<protein>
    <submittedName>
        <fullName evidence="1">Uncharacterized protein</fullName>
    </submittedName>
</protein>
<sequence length="175" mass="20591">MELLEQVPEAMEIIKGQEHLLYKDRLREVSLFSLEKRQPKEDLINICQYLKGGFYFGDCFCMDFWFDQLYLINDDELIEYHWSGRQTTVIGQEDKSLKLHQGRFRLDIRKFFTERMIGCWIGLPSEVVESLSLEVFKKRLNSTQCHGLVDKAVLVHGLDSMISQVFSNRADYVVL</sequence>
<accession>A0A8K1LJX4</accession>
<keyword evidence="2" id="KW-1185">Reference proteome</keyword>
<dbReference type="AlphaFoldDB" id="A0A8K1LJX4"/>
<name>A0A8K1LJX4_9PASS</name>
<dbReference type="Proteomes" id="UP000796761">
    <property type="component" value="Unassembled WGS sequence"/>
</dbReference>
<evidence type="ECO:0000313" key="2">
    <source>
        <dbReference type="Proteomes" id="UP000796761"/>
    </source>
</evidence>
<proteinExistence type="predicted"/>
<comment type="caution">
    <text evidence="1">The sequence shown here is derived from an EMBL/GenBank/DDBJ whole genome shotgun (WGS) entry which is preliminary data.</text>
</comment>
<dbReference type="OrthoDB" id="5987385at2759"/>
<reference evidence="1" key="1">
    <citation type="submission" date="2019-04" db="EMBL/GenBank/DDBJ databases">
        <title>Genome assembly of Zosterops borbonicus 15179.</title>
        <authorList>
            <person name="Leroy T."/>
            <person name="Anselmetti Y."/>
            <person name="Tilak M.-K."/>
            <person name="Nabholz B."/>
        </authorList>
    </citation>
    <scope>NUCLEOTIDE SEQUENCE</scope>
    <source>
        <strain evidence="1">HGM_15179</strain>
        <tissue evidence="1">Muscle</tissue>
    </source>
</reference>
<organism evidence="1 2">
    <name type="scientific">Zosterops borbonicus</name>
    <dbReference type="NCBI Taxonomy" id="364589"/>
    <lineage>
        <taxon>Eukaryota</taxon>
        <taxon>Metazoa</taxon>
        <taxon>Chordata</taxon>
        <taxon>Craniata</taxon>
        <taxon>Vertebrata</taxon>
        <taxon>Euteleostomi</taxon>
        <taxon>Archelosauria</taxon>
        <taxon>Archosauria</taxon>
        <taxon>Dinosauria</taxon>
        <taxon>Saurischia</taxon>
        <taxon>Theropoda</taxon>
        <taxon>Coelurosauria</taxon>
        <taxon>Aves</taxon>
        <taxon>Neognathae</taxon>
        <taxon>Neoaves</taxon>
        <taxon>Telluraves</taxon>
        <taxon>Australaves</taxon>
        <taxon>Passeriformes</taxon>
        <taxon>Sylvioidea</taxon>
        <taxon>Zosteropidae</taxon>
        <taxon>Zosterops</taxon>
    </lineage>
</organism>